<dbReference type="OrthoDB" id="10025005at2759"/>
<gene>
    <name evidence="2" type="ORF">F8M41_021196</name>
</gene>
<dbReference type="InterPro" id="IPR003131">
    <property type="entry name" value="T1-type_BTB"/>
</dbReference>
<dbReference type="SUPFAM" id="SSF54695">
    <property type="entry name" value="POZ domain"/>
    <property type="match status" value="1"/>
</dbReference>
<dbReference type="Gene3D" id="3.30.710.10">
    <property type="entry name" value="Potassium Channel Kv1.1, Chain A"/>
    <property type="match status" value="1"/>
</dbReference>
<dbReference type="InterPro" id="IPR011333">
    <property type="entry name" value="SKP1/BTB/POZ_sf"/>
</dbReference>
<protein>
    <submittedName>
        <fullName evidence="2">BTB/POZ protein</fullName>
    </submittedName>
</protein>
<comment type="caution">
    <text evidence="2">The sequence shown here is derived from an EMBL/GenBank/DDBJ whole genome shotgun (WGS) entry which is preliminary data.</text>
</comment>
<sequence length="278" mass="32794">MTELARSERIVLNVGGVKYETYRSTLTAYPDTLLGTMFQDRNRILVHANKDNEYFIDRNGQAFRYILEYYRNGEVLWPNENFSENDTSQTYISRWEILREFDYFQIPFEIPNTLPTSEMLAKRLDGFMNALLECSFDIKFAFRTYMNIKFYDYSISGEENRPTMFVVNPYIDGAYKKLKPFESCGYTLSIFFKEEISAFMTASLSKLSCDIRKVKSPDCVVIRMYIRDNIDCEEILKHSVYKKLFLSCLQRIGKCSDFVYAKTILTMIVCRKYNLNIL</sequence>
<dbReference type="PANTHER" id="PTHR14499:SF136">
    <property type="entry name" value="GH08630P"/>
    <property type="match status" value="1"/>
</dbReference>
<dbReference type="SMART" id="SM00225">
    <property type="entry name" value="BTB"/>
    <property type="match status" value="1"/>
</dbReference>
<evidence type="ECO:0000313" key="3">
    <source>
        <dbReference type="Proteomes" id="UP000439903"/>
    </source>
</evidence>
<dbReference type="InterPro" id="IPR000210">
    <property type="entry name" value="BTB/POZ_dom"/>
</dbReference>
<reference evidence="2 3" key="1">
    <citation type="journal article" date="2019" name="Environ. Microbiol.">
        <title>At the nexus of three kingdoms: the genome of the mycorrhizal fungus Gigaspora margarita provides insights into plant, endobacterial and fungal interactions.</title>
        <authorList>
            <person name="Venice F."/>
            <person name="Ghignone S."/>
            <person name="Salvioli di Fossalunga A."/>
            <person name="Amselem J."/>
            <person name="Novero M."/>
            <person name="Xianan X."/>
            <person name="Sedzielewska Toro K."/>
            <person name="Morin E."/>
            <person name="Lipzen A."/>
            <person name="Grigoriev I.V."/>
            <person name="Henrissat B."/>
            <person name="Martin F.M."/>
            <person name="Bonfante P."/>
        </authorList>
    </citation>
    <scope>NUCLEOTIDE SEQUENCE [LARGE SCALE GENOMIC DNA]</scope>
    <source>
        <strain evidence="2 3">BEG34</strain>
    </source>
</reference>
<evidence type="ECO:0000313" key="2">
    <source>
        <dbReference type="EMBL" id="KAF0552752.1"/>
    </source>
</evidence>
<proteinExistence type="predicted"/>
<evidence type="ECO:0000259" key="1">
    <source>
        <dbReference type="PROSITE" id="PS50097"/>
    </source>
</evidence>
<dbReference type="GO" id="GO:0051260">
    <property type="term" value="P:protein homooligomerization"/>
    <property type="evidence" value="ECO:0007669"/>
    <property type="project" value="InterPro"/>
</dbReference>
<dbReference type="PANTHER" id="PTHR14499">
    <property type="entry name" value="POTASSIUM CHANNEL TETRAMERIZATION DOMAIN-CONTAINING"/>
    <property type="match status" value="1"/>
</dbReference>
<dbReference type="AlphaFoldDB" id="A0A8H4B1K8"/>
<name>A0A8H4B1K8_GIGMA</name>
<dbReference type="EMBL" id="WTPW01000062">
    <property type="protein sequence ID" value="KAF0552752.1"/>
    <property type="molecule type" value="Genomic_DNA"/>
</dbReference>
<accession>A0A8H4B1K8</accession>
<dbReference type="PROSITE" id="PS50097">
    <property type="entry name" value="BTB"/>
    <property type="match status" value="1"/>
</dbReference>
<dbReference type="Pfam" id="PF02214">
    <property type="entry name" value="BTB_2"/>
    <property type="match status" value="1"/>
</dbReference>
<keyword evidence="3" id="KW-1185">Reference proteome</keyword>
<feature type="domain" description="BTB" evidence="1">
    <location>
        <begin position="8"/>
        <end position="79"/>
    </location>
</feature>
<organism evidence="2 3">
    <name type="scientific">Gigaspora margarita</name>
    <dbReference type="NCBI Taxonomy" id="4874"/>
    <lineage>
        <taxon>Eukaryota</taxon>
        <taxon>Fungi</taxon>
        <taxon>Fungi incertae sedis</taxon>
        <taxon>Mucoromycota</taxon>
        <taxon>Glomeromycotina</taxon>
        <taxon>Glomeromycetes</taxon>
        <taxon>Diversisporales</taxon>
        <taxon>Gigasporaceae</taxon>
        <taxon>Gigaspora</taxon>
    </lineage>
</organism>
<dbReference type="Proteomes" id="UP000439903">
    <property type="component" value="Unassembled WGS sequence"/>
</dbReference>